<feature type="binding site" evidence="8">
    <location>
        <begin position="105"/>
        <end position="106"/>
    </location>
    <ligand>
        <name>beta-D-galactose</name>
        <dbReference type="ChEBI" id="CHEBI:27667"/>
    </ligand>
</feature>
<dbReference type="PANTHER" id="PTHR10091:SF3">
    <property type="entry name" value="ALDOSE 1-EPIMERASE"/>
    <property type="match status" value="1"/>
</dbReference>
<dbReference type="PIRSF" id="PIRSF005096">
    <property type="entry name" value="GALM"/>
    <property type="match status" value="1"/>
</dbReference>
<evidence type="ECO:0000256" key="2">
    <source>
        <dbReference type="ARBA" id="ARBA00006206"/>
    </source>
</evidence>
<keyword evidence="9" id="KW-0732">Signal</keyword>
<dbReference type="Gene3D" id="2.70.98.10">
    <property type="match status" value="1"/>
</dbReference>
<feature type="active site" description="Proton acceptor" evidence="6">
    <location>
        <position position="335"/>
    </location>
</feature>
<dbReference type="GO" id="GO:0030246">
    <property type="term" value="F:carbohydrate binding"/>
    <property type="evidence" value="ECO:0007669"/>
    <property type="project" value="InterPro"/>
</dbReference>
<protein>
    <recommendedName>
        <fullName evidence="5">Aldose 1-epimerase</fullName>
        <ecNumber evidence="5">5.1.3.3</ecNumber>
    </recommendedName>
</protein>
<evidence type="ECO:0000256" key="9">
    <source>
        <dbReference type="SAM" id="SignalP"/>
    </source>
</evidence>
<feature type="binding site" evidence="7">
    <location>
        <position position="270"/>
    </location>
    <ligand>
        <name>beta-D-galactose</name>
        <dbReference type="ChEBI" id="CHEBI:27667"/>
    </ligand>
</feature>
<comment type="similarity">
    <text evidence="2 5">Belongs to the aldose epimerase family.</text>
</comment>
<evidence type="ECO:0000256" key="4">
    <source>
        <dbReference type="ARBA" id="ARBA00023277"/>
    </source>
</evidence>
<dbReference type="GO" id="GO:0006006">
    <property type="term" value="P:glucose metabolic process"/>
    <property type="evidence" value="ECO:0007669"/>
    <property type="project" value="TreeGrafter"/>
</dbReference>
<evidence type="ECO:0000256" key="6">
    <source>
        <dbReference type="PIRSR" id="PIRSR005096-1"/>
    </source>
</evidence>
<dbReference type="InterPro" id="IPR011013">
    <property type="entry name" value="Gal_mutarotase_sf_dom"/>
</dbReference>
<dbReference type="NCBIfam" id="NF008277">
    <property type="entry name" value="PRK11055.1"/>
    <property type="match status" value="1"/>
</dbReference>
<evidence type="ECO:0000313" key="10">
    <source>
        <dbReference type="EMBL" id="CAI9112371.1"/>
    </source>
</evidence>
<dbReference type="GO" id="GO:0004034">
    <property type="term" value="F:aldose 1-epimerase activity"/>
    <property type="evidence" value="ECO:0007669"/>
    <property type="project" value="UniProtKB-EC"/>
</dbReference>
<dbReference type="CDD" id="cd09019">
    <property type="entry name" value="galactose_mutarotase_like"/>
    <property type="match status" value="1"/>
</dbReference>
<comment type="catalytic activity">
    <reaction evidence="5">
        <text>alpha-D-glucose = beta-D-glucose</text>
        <dbReference type="Rhea" id="RHEA:10264"/>
        <dbReference type="ChEBI" id="CHEBI:15903"/>
        <dbReference type="ChEBI" id="CHEBI:17925"/>
        <dbReference type="EC" id="5.1.3.3"/>
    </reaction>
</comment>
<dbReference type="PANTHER" id="PTHR10091">
    <property type="entry name" value="ALDOSE-1-EPIMERASE"/>
    <property type="match status" value="1"/>
</dbReference>
<evidence type="ECO:0000256" key="3">
    <source>
        <dbReference type="ARBA" id="ARBA00023235"/>
    </source>
</evidence>
<feature type="binding site" evidence="8">
    <location>
        <begin position="204"/>
        <end position="206"/>
    </location>
    <ligand>
        <name>beta-D-galactose</name>
        <dbReference type="ChEBI" id="CHEBI:27667"/>
    </ligand>
</feature>
<proteinExistence type="inferred from homology"/>
<sequence>MASQIFTTCFSILIGLFLLKDVGASSDMGVKGDSSVRITPSEMGVYELVKGNFSVKISTYGATVLSVILPDKNGKLDDVVLGYETVDEYKNDSTYFGGLIGRVANRIGNARFKLNGVSYNLPANDHGNTLHGGSVGFNNVVWTVEEYVSDRFLSLHYHSHDGEQGFPGAVDVYVMYMLIGTNRLAIKMVAKPLEKPTPINLASHTYWNLAGHKSGDILSHEIQIFGSHITPVDQKLIPTRKIMSIEGTPFDFLKPRTIGSRFKEIPGGYDINYVIDYKENNHVHKVAVVFDPKSGRKMELWSNKPGVQFYTSNMLNTTKGKDGATYHTYQAFCLETQGFPDSVNHDNFPSQIVKPGEKYEHLMIYSFTPV</sequence>
<evidence type="ECO:0000313" key="11">
    <source>
        <dbReference type="Proteomes" id="UP001161247"/>
    </source>
</evidence>
<dbReference type="GO" id="GO:0033499">
    <property type="term" value="P:galactose catabolic process via UDP-galactose, Leloir pathway"/>
    <property type="evidence" value="ECO:0007669"/>
    <property type="project" value="TreeGrafter"/>
</dbReference>
<dbReference type="EC" id="5.1.3.3" evidence="5"/>
<dbReference type="SUPFAM" id="SSF74650">
    <property type="entry name" value="Galactose mutarotase-like"/>
    <property type="match status" value="1"/>
</dbReference>
<feature type="active site" description="Proton donor" evidence="6">
    <location>
        <position position="204"/>
    </location>
</feature>
<dbReference type="Pfam" id="PF01263">
    <property type="entry name" value="Aldose_epim"/>
    <property type="match status" value="1"/>
</dbReference>
<gene>
    <name evidence="10" type="ORF">OLC1_LOCUS19584</name>
</gene>
<accession>A0AAV1DWQ7</accession>
<evidence type="ECO:0000256" key="8">
    <source>
        <dbReference type="PIRSR" id="PIRSR005096-3"/>
    </source>
</evidence>
<feature type="chain" id="PRO_5043651121" description="Aldose 1-epimerase" evidence="9">
    <location>
        <begin position="25"/>
        <end position="370"/>
    </location>
</feature>
<keyword evidence="11" id="KW-1185">Reference proteome</keyword>
<evidence type="ECO:0000256" key="5">
    <source>
        <dbReference type="PIRNR" id="PIRNR005096"/>
    </source>
</evidence>
<evidence type="ECO:0000256" key="1">
    <source>
        <dbReference type="ARBA" id="ARBA00005028"/>
    </source>
</evidence>
<reference evidence="10" key="1">
    <citation type="submission" date="2023-03" db="EMBL/GenBank/DDBJ databases">
        <authorList>
            <person name="Julca I."/>
        </authorList>
    </citation>
    <scope>NUCLEOTIDE SEQUENCE</scope>
</reference>
<dbReference type="InterPro" id="IPR008183">
    <property type="entry name" value="Aldose_1/G6P_1-epimerase"/>
</dbReference>
<keyword evidence="4 5" id="KW-0119">Carbohydrate metabolism</keyword>
<dbReference type="AlphaFoldDB" id="A0AAV1DWQ7"/>
<dbReference type="InterPro" id="IPR047215">
    <property type="entry name" value="Galactose_mutarotase-like"/>
</dbReference>
<dbReference type="EMBL" id="OX459124">
    <property type="protein sequence ID" value="CAI9112371.1"/>
    <property type="molecule type" value="Genomic_DNA"/>
</dbReference>
<comment type="pathway">
    <text evidence="1 5">Carbohydrate metabolism; hexose metabolism.</text>
</comment>
<dbReference type="InterPro" id="IPR014718">
    <property type="entry name" value="GH-type_carb-bd"/>
</dbReference>
<organism evidence="10 11">
    <name type="scientific">Oldenlandia corymbosa var. corymbosa</name>
    <dbReference type="NCBI Taxonomy" id="529605"/>
    <lineage>
        <taxon>Eukaryota</taxon>
        <taxon>Viridiplantae</taxon>
        <taxon>Streptophyta</taxon>
        <taxon>Embryophyta</taxon>
        <taxon>Tracheophyta</taxon>
        <taxon>Spermatophyta</taxon>
        <taxon>Magnoliopsida</taxon>
        <taxon>eudicotyledons</taxon>
        <taxon>Gunneridae</taxon>
        <taxon>Pentapetalae</taxon>
        <taxon>asterids</taxon>
        <taxon>lamiids</taxon>
        <taxon>Gentianales</taxon>
        <taxon>Rubiaceae</taxon>
        <taxon>Rubioideae</taxon>
        <taxon>Spermacoceae</taxon>
        <taxon>Hedyotis-Oldenlandia complex</taxon>
        <taxon>Oldenlandia</taxon>
    </lineage>
</organism>
<dbReference type="InterPro" id="IPR015443">
    <property type="entry name" value="Aldose_1-epimerase"/>
</dbReference>
<keyword evidence="3 5" id="KW-0413">Isomerase</keyword>
<feature type="signal peptide" evidence="9">
    <location>
        <begin position="1"/>
        <end position="24"/>
    </location>
</feature>
<evidence type="ECO:0000256" key="7">
    <source>
        <dbReference type="PIRSR" id="PIRSR005096-2"/>
    </source>
</evidence>
<dbReference type="Proteomes" id="UP001161247">
    <property type="component" value="Chromosome 7"/>
</dbReference>
<name>A0AAV1DWQ7_OLDCO</name>